<evidence type="ECO:0000313" key="26">
    <source>
        <dbReference type="Proteomes" id="UP001054889"/>
    </source>
</evidence>
<dbReference type="SMART" id="SM00220">
    <property type="entry name" value="S_TKc"/>
    <property type="match status" value="1"/>
</dbReference>
<gene>
    <name evidence="25" type="primary">gb06677</name>
    <name evidence="25" type="ORF">PR202_gb06677</name>
</gene>
<evidence type="ECO:0000256" key="10">
    <source>
        <dbReference type="ARBA" id="ARBA00022729"/>
    </source>
</evidence>
<dbReference type="FunFam" id="3.80.10.10:FF:000221">
    <property type="entry name" value="Leucine-rich repeat receptor-like protein kinase PXL1"/>
    <property type="match status" value="1"/>
</dbReference>
<dbReference type="Gene3D" id="3.30.200.20">
    <property type="entry name" value="Phosphorylase Kinase, domain 1"/>
    <property type="match status" value="1"/>
</dbReference>
<dbReference type="InterPro" id="IPR008271">
    <property type="entry name" value="Ser/Thr_kinase_AS"/>
</dbReference>
<keyword evidence="6" id="KW-0597">Phosphoprotein</keyword>
<evidence type="ECO:0000256" key="4">
    <source>
        <dbReference type="ARBA" id="ARBA00022475"/>
    </source>
</evidence>
<evidence type="ECO:0000259" key="24">
    <source>
        <dbReference type="PROSITE" id="PS50011"/>
    </source>
</evidence>
<dbReference type="Pfam" id="PF08263">
    <property type="entry name" value="LRRNT_2"/>
    <property type="match status" value="1"/>
</dbReference>
<keyword evidence="9 22" id="KW-0812">Transmembrane</keyword>
<keyword evidence="17" id="KW-0675">Receptor</keyword>
<dbReference type="InterPro" id="IPR011009">
    <property type="entry name" value="Kinase-like_dom_sf"/>
</dbReference>
<dbReference type="Pfam" id="PF00560">
    <property type="entry name" value="LRR_1"/>
    <property type="match status" value="3"/>
</dbReference>
<evidence type="ECO:0000256" key="8">
    <source>
        <dbReference type="ARBA" id="ARBA00022679"/>
    </source>
</evidence>
<dbReference type="InterPro" id="IPR001611">
    <property type="entry name" value="Leu-rich_rpt"/>
</dbReference>
<dbReference type="Gene3D" id="1.10.510.10">
    <property type="entry name" value="Transferase(Phosphotransferase) domain 1"/>
    <property type="match status" value="1"/>
</dbReference>
<evidence type="ECO:0000256" key="15">
    <source>
        <dbReference type="ARBA" id="ARBA00022989"/>
    </source>
</evidence>
<evidence type="ECO:0000256" key="13">
    <source>
        <dbReference type="ARBA" id="ARBA00022777"/>
    </source>
</evidence>
<keyword evidence="8" id="KW-0808">Transferase</keyword>
<dbReference type="InterPro" id="IPR017441">
    <property type="entry name" value="Protein_kinase_ATP_BS"/>
</dbReference>
<dbReference type="PROSITE" id="PS50011">
    <property type="entry name" value="PROTEIN_KINASE_DOM"/>
    <property type="match status" value="1"/>
</dbReference>
<keyword evidence="13" id="KW-0418">Kinase</keyword>
<evidence type="ECO:0000256" key="7">
    <source>
        <dbReference type="ARBA" id="ARBA00022614"/>
    </source>
</evidence>
<evidence type="ECO:0000256" key="14">
    <source>
        <dbReference type="ARBA" id="ARBA00022840"/>
    </source>
</evidence>
<comment type="subcellular location">
    <subcellularLocation>
        <location evidence="1">Cell membrane</location>
        <topology evidence="1">Single-pass membrane protein</topology>
    </subcellularLocation>
</comment>
<evidence type="ECO:0000256" key="12">
    <source>
        <dbReference type="ARBA" id="ARBA00022741"/>
    </source>
</evidence>
<evidence type="ECO:0000256" key="1">
    <source>
        <dbReference type="ARBA" id="ARBA00004162"/>
    </source>
</evidence>
<feature type="domain" description="Protein kinase" evidence="24">
    <location>
        <begin position="694"/>
        <end position="974"/>
    </location>
</feature>
<dbReference type="InterPro" id="IPR003591">
    <property type="entry name" value="Leu-rich_rpt_typical-subtyp"/>
</dbReference>
<evidence type="ECO:0000256" key="17">
    <source>
        <dbReference type="ARBA" id="ARBA00023170"/>
    </source>
</evidence>
<dbReference type="FunFam" id="3.80.10.10:FF:000642">
    <property type="entry name" value="Leucine-rich receptor-like protein kinase family protein"/>
    <property type="match status" value="1"/>
</dbReference>
<comment type="similarity">
    <text evidence="2">Belongs to the protein kinase superfamily. Ser/Thr protein kinase family.</text>
</comment>
<reference evidence="25" key="2">
    <citation type="submission" date="2021-12" db="EMBL/GenBank/DDBJ databases">
        <title>Resequencing data analysis of finger millet.</title>
        <authorList>
            <person name="Hatakeyama M."/>
            <person name="Aluri S."/>
            <person name="Balachadran M.T."/>
            <person name="Sivarajan S.R."/>
            <person name="Poveda L."/>
            <person name="Shimizu-Inatsugi R."/>
            <person name="Schlapbach R."/>
            <person name="Sreeman S.M."/>
            <person name="Shimizu K.K."/>
        </authorList>
    </citation>
    <scope>NUCLEOTIDE SEQUENCE</scope>
</reference>
<dbReference type="FunFam" id="3.80.10.10:FF:000041">
    <property type="entry name" value="LRR receptor-like serine/threonine-protein kinase ERECTA"/>
    <property type="match status" value="1"/>
</dbReference>
<sequence>MTRPTVLLHFLVVVFLTCSCTTPQSTMAQTDAVELATLLKLKTDWGSPSALSSWSSENSTYCKWSGIICNSNGHVTTLSFHNFHIAHPIPASICSLNDLSHLDLSYNNLTGDFPTALYNCSALQFLDLSNNEFSGALPADIDKLSPGTMEHLNLSSNGFTGKVPSGIAEFPKLKSLVLDTNSFNGSYPATAISNLVSLETLTLASNPFMPGPVPEEFSKLTKLKTLWLSGMNLTGVIPDSLSALTELTLLDLSQNKLHGEIPGWVWNHQKLQCLYLFANNFIGGIGPSINATNMIELDLSTNSLTEPIPDAIGNMTNLKLLFLYFNKIAGPIPASVGQLPNLRDLRLFNNKLKGPLPPELGKHSPLGNLEVSHNMLSGTVPDTLCSNKKLYDLVLFNNSFSGEFPASLGECDTLDNIMLYNNHFTGVFPERVWWAFPKLTNVMIQNNSFTGTLPTAVSSNISRIEMGNNRFSGPVPSSAPGLNAFKAENNRFSAALPTNMSGLANLTDLDLSGNQISGSIPSSILSLRRMTSLNLSGNQLSGDIPAAIGSLPVLNILDLSDNQLTGSIPREFNNLRLSFLNLSSNELAGEVPSSLQNQAYEGAFLRNPGLCATVVDLNLNIRACDGYTRGRNDQMSTGLTILFSVLAGATFIGVVGCVVILGKKKRRQHDTTAWKMTPFRKLIDFTERDVVTGLREEDVIGSGGSGKVYRVKLAPSGTAVAVKRLNKGGSGKSDEKLEREFDSEVQILGDIRHANIVSLLCCVSSDEGDRLLVYEYMENGSLDRWLHRRDAGLAPLDWPTRLGVAIDAARGLSYMHHECARPVMHRDVKSSNILLDPGFRAKVADFGLARILVKSGEPESVSAVGGTFGYMAPECGRGVKVNEKVDVYSFGVVLLELATGRVANDGGAEWCLVEWAWRRYKAGDPLQDVVDATVRDRDAAFVQDAVAVFVLGVICTGDDAASRPSMKQVLQQLVRYDRTASVAGACQVDGCEDGDVKRAELTAGKKAAAAKSSVDDGRAYWDGDEESGSFVAHPA</sequence>
<keyword evidence="7" id="KW-0433">Leucine-rich repeat</keyword>
<evidence type="ECO:0000256" key="16">
    <source>
        <dbReference type="ARBA" id="ARBA00023136"/>
    </source>
</evidence>
<evidence type="ECO:0000256" key="11">
    <source>
        <dbReference type="ARBA" id="ARBA00022737"/>
    </source>
</evidence>
<dbReference type="EC" id="2.7.11.1" evidence="3"/>
<evidence type="ECO:0000256" key="19">
    <source>
        <dbReference type="ARBA" id="ARBA00047899"/>
    </source>
</evidence>
<dbReference type="Pfam" id="PF13855">
    <property type="entry name" value="LRR_8"/>
    <property type="match status" value="4"/>
</dbReference>
<dbReference type="FunFam" id="3.80.10.10:FF:000228">
    <property type="entry name" value="Leucine-rich repeat receptor-like serine/threonine-protein kinase BAM1"/>
    <property type="match status" value="1"/>
</dbReference>
<evidence type="ECO:0000256" key="23">
    <source>
        <dbReference type="SAM" id="SignalP"/>
    </source>
</evidence>
<keyword evidence="4" id="KW-1003">Cell membrane</keyword>
<keyword evidence="11" id="KW-0677">Repeat</keyword>
<evidence type="ECO:0000256" key="18">
    <source>
        <dbReference type="ARBA" id="ARBA00023180"/>
    </source>
</evidence>
<keyword evidence="16 22" id="KW-0472">Membrane</keyword>
<evidence type="ECO:0000256" key="9">
    <source>
        <dbReference type="ARBA" id="ARBA00022692"/>
    </source>
</evidence>
<dbReference type="InterPro" id="IPR013210">
    <property type="entry name" value="LRR_N_plant-typ"/>
</dbReference>
<dbReference type="InterPro" id="IPR032675">
    <property type="entry name" value="LRR_dom_sf"/>
</dbReference>
<dbReference type="SUPFAM" id="SSF52047">
    <property type="entry name" value="RNI-like"/>
    <property type="match status" value="1"/>
</dbReference>
<dbReference type="PROSITE" id="PS51257">
    <property type="entry name" value="PROKAR_LIPOPROTEIN"/>
    <property type="match status" value="1"/>
</dbReference>
<name>A0AAV5EA17_ELECO</name>
<evidence type="ECO:0000256" key="6">
    <source>
        <dbReference type="ARBA" id="ARBA00022553"/>
    </source>
</evidence>
<organism evidence="25 26">
    <name type="scientific">Eleusine coracana subsp. coracana</name>
    <dbReference type="NCBI Taxonomy" id="191504"/>
    <lineage>
        <taxon>Eukaryota</taxon>
        <taxon>Viridiplantae</taxon>
        <taxon>Streptophyta</taxon>
        <taxon>Embryophyta</taxon>
        <taxon>Tracheophyta</taxon>
        <taxon>Spermatophyta</taxon>
        <taxon>Magnoliopsida</taxon>
        <taxon>Liliopsida</taxon>
        <taxon>Poales</taxon>
        <taxon>Poaceae</taxon>
        <taxon>PACMAD clade</taxon>
        <taxon>Chloridoideae</taxon>
        <taxon>Cynodonteae</taxon>
        <taxon>Eleusininae</taxon>
        <taxon>Eleusine</taxon>
    </lineage>
</organism>
<feature type="signal peptide" evidence="23">
    <location>
        <begin position="1"/>
        <end position="23"/>
    </location>
</feature>
<feature type="transmembrane region" description="Helical" evidence="22">
    <location>
        <begin position="639"/>
        <end position="661"/>
    </location>
</feature>
<dbReference type="SMART" id="SM00369">
    <property type="entry name" value="LRR_TYP"/>
    <property type="match status" value="6"/>
</dbReference>
<proteinExistence type="inferred from homology"/>
<dbReference type="FunFam" id="1.10.510.10:FF:000417">
    <property type="entry name" value="Leucine-rich repeat receptor-like protein kinase"/>
    <property type="match status" value="1"/>
</dbReference>
<accession>A0AAV5EA17</accession>
<dbReference type="PANTHER" id="PTHR48053:SF109">
    <property type="entry name" value="PROTEIN KINASE DOMAIN-CONTAINING PROTEIN"/>
    <property type="match status" value="1"/>
</dbReference>
<keyword evidence="18" id="KW-0325">Glycoprotein</keyword>
<dbReference type="PROSITE" id="PS51450">
    <property type="entry name" value="LRR"/>
    <property type="match status" value="1"/>
</dbReference>
<evidence type="ECO:0000256" key="2">
    <source>
        <dbReference type="ARBA" id="ARBA00008684"/>
    </source>
</evidence>
<dbReference type="SUPFAM" id="SSF56112">
    <property type="entry name" value="Protein kinase-like (PK-like)"/>
    <property type="match status" value="1"/>
</dbReference>
<dbReference type="PANTHER" id="PTHR48053">
    <property type="entry name" value="LEUCINE RICH REPEAT FAMILY PROTEIN, EXPRESSED"/>
    <property type="match status" value="1"/>
</dbReference>
<keyword evidence="12 21" id="KW-0547">Nucleotide-binding</keyword>
<dbReference type="AlphaFoldDB" id="A0AAV5EA17"/>
<dbReference type="PRINTS" id="PR00019">
    <property type="entry name" value="LEURICHRPT"/>
</dbReference>
<evidence type="ECO:0000256" key="5">
    <source>
        <dbReference type="ARBA" id="ARBA00022527"/>
    </source>
</evidence>
<comment type="catalytic activity">
    <reaction evidence="19">
        <text>L-threonyl-[protein] + ATP = O-phospho-L-threonyl-[protein] + ADP + H(+)</text>
        <dbReference type="Rhea" id="RHEA:46608"/>
        <dbReference type="Rhea" id="RHEA-COMP:11060"/>
        <dbReference type="Rhea" id="RHEA-COMP:11605"/>
        <dbReference type="ChEBI" id="CHEBI:15378"/>
        <dbReference type="ChEBI" id="CHEBI:30013"/>
        <dbReference type="ChEBI" id="CHEBI:30616"/>
        <dbReference type="ChEBI" id="CHEBI:61977"/>
        <dbReference type="ChEBI" id="CHEBI:456216"/>
        <dbReference type="EC" id="2.7.11.1"/>
    </reaction>
</comment>
<dbReference type="Gene3D" id="3.80.10.10">
    <property type="entry name" value="Ribonuclease Inhibitor"/>
    <property type="match status" value="3"/>
</dbReference>
<keyword evidence="5" id="KW-0723">Serine/threonine-protein kinase</keyword>
<comment type="catalytic activity">
    <reaction evidence="20">
        <text>L-seryl-[protein] + ATP = O-phospho-L-seryl-[protein] + ADP + H(+)</text>
        <dbReference type="Rhea" id="RHEA:17989"/>
        <dbReference type="Rhea" id="RHEA-COMP:9863"/>
        <dbReference type="Rhea" id="RHEA-COMP:11604"/>
        <dbReference type="ChEBI" id="CHEBI:15378"/>
        <dbReference type="ChEBI" id="CHEBI:29999"/>
        <dbReference type="ChEBI" id="CHEBI:30616"/>
        <dbReference type="ChEBI" id="CHEBI:83421"/>
        <dbReference type="ChEBI" id="CHEBI:456216"/>
        <dbReference type="EC" id="2.7.11.1"/>
    </reaction>
</comment>
<feature type="chain" id="PRO_5043607586" description="non-specific serine/threonine protein kinase" evidence="23">
    <location>
        <begin position="24"/>
        <end position="1035"/>
    </location>
</feature>
<keyword evidence="26" id="KW-1185">Reference proteome</keyword>
<protein>
    <recommendedName>
        <fullName evidence="3">non-specific serine/threonine protein kinase</fullName>
        <ecNumber evidence="3">2.7.11.1</ecNumber>
    </recommendedName>
</protein>
<dbReference type="Pfam" id="PF00069">
    <property type="entry name" value="Pkinase"/>
    <property type="match status" value="1"/>
</dbReference>
<dbReference type="SUPFAM" id="SSF52058">
    <property type="entry name" value="L domain-like"/>
    <property type="match status" value="2"/>
</dbReference>
<feature type="binding site" evidence="21">
    <location>
        <position position="723"/>
    </location>
    <ligand>
        <name>ATP</name>
        <dbReference type="ChEBI" id="CHEBI:30616"/>
    </ligand>
</feature>
<keyword evidence="14 21" id="KW-0067">ATP-binding</keyword>
<evidence type="ECO:0000256" key="21">
    <source>
        <dbReference type="PROSITE-ProRule" id="PRU10141"/>
    </source>
</evidence>
<dbReference type="CDD" id="cd14066">
    <property type="entry name" value="STKc_IRAK"/>
    <property type="match status" value="1"/>
</dbReference>
<evidence type="ECO:0000256" key="22">
    <source>
        <dbReference type="SAM" id="Phobius"/>
    </source>
</evidence>
<dbReference type="InterPro" id="IPR051716">
    <property type="entry name" value="Plant_RL_S/T_kinase"/>
</dbReference>
<evidence type="ECO:0000256" key="3">
    <source>
        <dbReference type="ARBA" id="ARBA00012513"/>
    </source>
</evidence>
<reference evidence="25" key="1">
    <citation type="journal article" date="2018" name="DNA Res.">
        <title>Multiple hybrid de novo genome assembly of finger millet, an orphan allotetraploid crop.</title>
        <authorList>
            <person name="Hatakeyama M."/>
            <person name="Aluri S."/>
            <person name="Balachadran M.T."/>
            <person name="Sivarajan S.R."/>
            <person name="Patrignani A."/>
            <person name="Gruter S."/>
            <person name="Poveda L."/>
            <person name="Shimizu-Inatsugi R."/>
            <person name="Baeten J."/>
            <person name="Francoijs K.J."/>
            <person name="Nataraja K.N."/>
            <person name="Reddy Y.A.N."/>
            <person name="Phadnis S."/>
            <person name="Ravikumar R.L."/>
            <person name="Schlapbach R."/>
            <person name="Sreeman S.M."/>
            <person name="Shimizu K.K."/>
        </authorList>
    </citation>
    <scope>NUCLEOTIDE SEQUENCE</scope>
</reference>
<dbReference type="GO" id="GO:0005524">
    <property type="term" value="F:ATP binding"/>
    <property type="evidence" value="ECO:0007669"/>
    <property type="project" value="UniProtKB-UniRule"/>
</dbReference>
<dbReference type="GO" id="GO:0004674">
    <property type="term" value="F:protein serine/threonine kinase activity"/>
    <property type="evidence" value="ECO:0007669"/>
    <property type="project" value="UniProtKB-KW"/>
</dbReference>
<dbReference type="InterPro" id="IPR000719">
    <property type="entry name" value="Prot_kinase_dom"/>
</dbReference>
<keyword evidence="15 22" id="KW-1133">Transmembrane helix</keyword>
<dbReference type="PROSITE" id="PS00108">
    <property type="entry name" value="PROTEIN_KINASE_ST"/>
    <property type="match status" value="1"/>
</dbReference>
<dbReference type="Proteomes" id="UP001054889">
    <property type="component" value="Unassembled WGS sequence"/>
</dbReference>
<dbReference type="GO" id="GO:0005886">
    <property type="term" value="C:plasma membrane"/>
    <property type="evidence" value="ECO:0007669"/>
    <property type="project" value="UniProtKB-SubCell"/>
</dbReference>
<evidence type="ECO:0000256" key="20">
    <source>
        <dbReference type="ARBA" id="ARBA00048679"/>
    </source>
</evidence>
<keyword evidence="10 23" id="KW-0732">Signal</keyword>
<dbReference type="EMBL" id="BQKI01000074">
    <property type="protein sequence ID" value="GJN19400.1"/>
    <property type="molecule type" value="Genomic_DNA"/>
</dbReference>
<dbReference type="PROSITE" id="PS00107">
    <property type="entry name" value="PROTEIN_KINASE_ATP"/>
    <property type="match status" value="1"/>
</dbReference>
<comment type="caution">
    <text evidence="25">The sequence shown here is derived from an EMBL/GenBank/DDBJ whole genome shotgun (WGS) entry which is preliminary data.</text>
</comment>
<evidence type="ECO:0000313" key="25">
    <source>
        <dbReference type="EMBL" id="GJN19400.1"/>
    </source>
</evidence>